<dbReference type="PANTHER" id="PTHR21255">
    <property type="entry name" value="T-COMPLEX-ASSOCIATED-TESTIS-EXPRESSED 1/ DYNEIN LIGHT CHAIN"/>
    <property type="match status" value="1"/>
</dbReference>
<accession>A0A1Y2AW66</accession>
<evidence type="ECO:0008006" key="3">
    <source>
        <dbReference type="Google" id="ProtNLM"/>
    </source>
</evidence>
<protein>
    <recommendedName>
        <fullName evidence="3">Topoisomerase I damage affected protein 2</fullName>
    </recommendedName>
</protein>
<dbReference type="InterPro" id="IPR038586">
    <property type="entry name" value="Tctex-1-like_sf"/>
</dbReference>
<gene>
    <name evidence="1" type="ORF">LY90DRAFT_513754</name>
</gene>
<organism evidence="1 2">
    <name type="scientific">Neocallimastix californiae</name>
    <dbReference type="NCBI Taxonomy" id="1754190"/>
    <lineage>
        <taxon>Eukaryota</taxon>
        <taxon>Fungi</taxon>
        <taxon>Fungi incertae sedis</taxon>
        <taxon>Chytridiomycota</taxon>
        <taxon>Chytridiomycota incertae sedis</taxon>
        <taxon>Neocallimastigomycetes</taxon>
        <taxon>Neocallimastigales</taxon>
        <taxon>Neocallimastigaceae</taxon>
        <taxon>Neocallimastix</taxon>
    </lineage>
</organism>
<dbReference type="EMBL" id="MCOG01000201">
    <property type="protein sequence ID" value="ORY26540.1"/>
    <property type="molecule type" value="Genomic_DNA"/>
</dbReference>
<dbReference type="PANTHER" id="PTHR21255:SF7">
    <property type="entry name" value="DYNEIN LIGHT CHAIN TCTEX-TYPE PROTEIN 2B"/>
    <property type="match status" value="1"/>
</dbReference>
<dbReference type="GO" id="GO:0005868">
    <property type="term" value="C:cytoplasmic dynein complex"/>
    <property type="evidence" value="ECO:0007669"/>
    <property type="project" value="TreeGrafter"/>
</dbReference>
<dbReference type="CDD" id="cd21459">
    <property type="entry name" value="DLC-like_TCTEX1D2"/>
    <property type="match status" value="1"/>
</dbReference>
<dbReference type="OrthoDB" id="10260741at2759"/>
<sequence length="109" mass="12788">MLDELLQKKFVTIHQEEDEDPETIYFQYETEKAQEMSKELANEILEEVKKFEYDRYKLVVDVTIGEYTGQGVRISSRAIWDTSTDSYASSTYRHGNVFVSAIVFGCYYE</sequence>
<dbReference type="AlphaFoldDB" id="A0A1Y2AW66"/>
<dbReference type="GO" id="GO:0007018">
    <property type="term" value="P:microtubule-based movement"/>
    <property type="evidence" value="ECO:0007669"/>
    <property type="project" value="TreeGrafter"/>
</dbReference>
<evidence type="ECO:0000313" key="2">
    <source>
        <dbReference type="Proteomes" id="UP000193920"/>
    </source>
</evidence>
<dbReference type="GO" id="GO:0005737">
    <property type="term" value="C:cytoplasm"/>
    <property type="evidence" value="ECO:0007669"/>
    <property type="project" value="TreeGrafter"/>
</dbReference>
<comment type="caution">
    <text evidence="1">The sequence shown here is derived from an EMBL/GenBank/DDBJ whole genome shotgun (WGS) entry which is preliminary data.</text>
</comment>
<dbReference type="InterPro" id="IPR005334">
    <property type="entry name" value="Tctex-1-like"/>
</dbReference>
<dbReference type="GO" id="GO:0045505">
    <property type="term" value="F:dynein intermediate chain binding"/>
    <property type="evidence" value="ECO:0007669"/>
    <property type="project" value="TreeGrafter"/>
</dbReference>
<dbReference type="STRING" id="1754190.A0A1Y2AW66"/>
<proteinExistence type="predicted"/>
<dbReference type="Proteomes" id="UP000193920">
    <property type="component" value="Unassembled WGS sequence"/>
</dbReference>
<reference evidence="1 2" key="1">
    <citation type="submission" date="2016-08" db="EMBL/GenBank/DDBJ databases">
        <title>A Parts List for Fungal Cellulosomes Revealed by Comparative Genomics.</title>
        <authorList>
            <consortium name="DOE Joint Genome Institute"/>
            <person name="Haitjema C.H."/>
            <person name="Gilmore S.P."/>
            <person name="Henske J.K."/>
            <person name="Solomon K.V."/>
            <person name="De Groot R."/>
            <person name="Kuo A."/>
            <person name="Mondo S.J."/>
            <person name="Salamov A.A."/>
            <person name="Labutti K."/>
            <person name="Zhao Z."/>
            <person name="Chiniquy J."/>
            <person name="Barry K."/>
            <person name="Brewer H.M."/>
            <person name="Purvine S.O."/>
            <person name="Wright A.T."/>
            <person name="Boxma B."/>
            <person name="Van Alen T."/>
            <person name="Hackstein J.H."/>
            <person name="Baker S.E."/>
            <person name="Grigoriev I.V."/>
            <person name="O'Malley M.A."/>
        </authorList>
    </citation>
    <scope>NUCLEOTIDE SEQUENCE [LARGE SCALE GENOMIC DNA]</scope>
    <source>
        <strain evidence="1 2">G1</strain>
    </source>
</reference>
<evidence type="ECO:0000313" key="1">
    <source>
        <dbReference type="EMBL" id="ORY26540.1"/>
    </source>
</evidence>
<dbReference type="Gene3D" id="3.30.1140.40">
    <property type="entry name" value="Tctex-1"/>
    <property type="match status" value="1"/>
</dbReference>
<dbReference type="Pfam" id="PF03645">
    <property type="entry name" value="Tctex-1"/>
    <property type="match status" value="1"/>
</dbReference>
<name>A0A1Y2AW66_9FUNG</name>
<keyword evidence="2" id="KW-1185">Reference proteome</keyword>